<dbReference type="GeneID" id="98002168"/>
<evidence type="ECO:0000256" key="2">
    <source>
        <dbReference type="SAM" id="MobiDB-lite"/>
    </source>
</evidence>
<keyword evidence="5" id="KW-1185">Reference proteome</keyword>
<comment type="similarity">
    <text evidence="1">Belongs to the LytR/CpsA/Psr (LCP) family.</text>
</comment>
<comment type="caution">
    <text evidence="4">The sequence shown here is derived from an EMBL/GenBank/DDBJ whole genome shotgun (WGS) entry which is preliminary data.</text>
</comment>
<evidence type="ECO:0000313" key="5">
    <source>
        <dbReference type="Proteomes" id="UP000003560"/>
    </source>
</evidence>
<name>B6GDA3_9ACTN</name>
<dbReference type="HOGENOM" id="CLU_016455_2_0_11"/>
<feature type="domain" description="Cell envelope-related transcriptional attenuator" evidence="3">
    <location>
        <begin position="73"/>
        <end position="220"/>
    </location>
</feature>
<evidence type="ECO:0000313" key="4">
    <source>
        <dbReference type="EMBL" id="EEA89719.1"/>
    </source>
</evidence>
<dbReference type="InterPro" id="IPR004474">
    <property type="entry name" value="LytR_CpsA_psr"/>
</dbReference>
<proteinExistence type="inferred from homology"/>
<dbReference type="PANTHER" id="PTHR33392:SF6">
    <property type="entry name" value="POLYISOPRENYL-TEICHOIC ACID--PEPTIDOGLYCAN TEICHOIC ACID TRANSFERASE TAGU"/>
    <property type="match status" value="1"/>
</dbReference>
<dbReference type="PANTHER" id="PTHR33392">
    <property type="entry name" value="POLYISOPRENYL-TEICHOIC ACID--PEPTIDOGLYCAN TEICHOIC ACID TRANSFERASE TAGU"/>
    <property type="match status" value="1"/>
</dbReference>
<dbReference type="InterPro" id="IPR050922">
    <property type="entry name" value="LytR/CpsA/Psr_CW_biosynth"/>
</dbReference>
<feature type="region of interest" description="Disordered" evidence="2">
    <location>
        <begin position="301"/>
        <end position="338"/>
    </location>
</feature>
<organism evidence="4 5">
    <name type="scientific">Collinsella stercoris DSM 13279</name>
    <dbReference type="NCBI Taxonomy" id="445975"/>
    <lineage>
        <taxon>Bacteria</taxon>
        <taxon>Bacillati</taxon>
        <taxon>Actinomycetota</taxon>
        <taxon>Coriobacteriia</taxon>
        <taxon>Coriobacteriales</taxon>
        <taxon>Coriobacteriaceae</taxon>
        <taxon>Collinsella</taxon>
    </lineage>
</organism>
<protein>
    <submittedName>
        <fullName evidence="4">Cell envelope-like function transcriptional attenuator common domain protein</fullName>
    </submittedName>
</protein>
<evidence type="ECO:0000259" key="3">
    <source>
        <dbReference type="Pfam" id="PF03816"/>
    </source>
</evidence>
<dbReference type="EMBL" id="ABXJ01000125">
    <property type="protein sequence ID" value="EEA89719.1"/>
    <property type="molecule type" value="Genomic_DNA"/>
</dbReference>
<dbReference type="STRING" id="445975.COLSTE_02081"/>
<reference evidence="4 5" key="1">
    <citation type="submission" date="2008-10" db="EMBL/GenBank/DDBJ databases">
        <title>Draft genome sequence of Collinsella stercoris (DSM 13279).</title>
        <authorList>
            <person name="Sudarsanam P."/>
            <person name="Ley R."/>
            <person name="Guruge J."/>
            <person name="Turnbaugh P.J."/>
            <person name="Mahowald M."/>
            <person name="Liep D."/>
            <person name="Gordon J."/>
        </authorList>
    </citation>
    <scope>NUCLEOTIDE SEQUENCE [LARGE SCALE GENOMIC DNA]</scope>
    <source>
        <strain evidence="4 5">DSM 13279</strain>
    </source>
</reference>
<dbReference type="Gene3D" id="3.40.630.190">
    <property type="entry name" value="LCP protein"/>
    <property type="match status" value="1"/>
</dbReference>
<dbReference type="RefSeq" id="WP_006721710.1">
    <property type="nucleotide sequence ID" value="NZ_CP085935.1"/>
</dbReference>
<gene>
    <name evidence="4" type="ORF">COLSTE_02081</name>
</gene>
<reference evidence="4 5" key="2">
    <citation type="submission" date="2008-10" db="EMBL/GenBank/DDBJ databases">
        <authorList>
            <person name="Fulton L."/>
            <person name="Clifton S."/>
            <person name="Fulton B."/>
            <person name="Xu J."/>
            <person name="Minx P."/>
            <person name="Pepin K.H."/>
            <person name="Johnson M."/>
            <person name="Thiruvilangam P."/>
            <person name="Bhonagiri V."/>
            <person name="Nash W.E."/>
            <person name="Mardis E.R."/>
            <person name="Wilson R.K."/>
        </authorList>
    </citation>
    <scope>NUCLEOTIDE SEQUENCE [LARGE SCALE GENOMIC DNA]</scope>
    <source>
        <strain evidence="4 5">DSM 13279</strain>
    </source>
</reference>
<dbReference type="NCBIfam" id="TIGR00350">
    <property type="entry name" value="lytR_cpsA_psr"/>
    <property type="match status" value="1"/>
</dbReference>
<evidence type="ECO:0000256" key="1">
    <source>
        <dbReference type="ARBA" id="ARBA00006068"/>
    </source>
</evidence>
<sequence>MIKRGVLGGLLAVLLVGVVGVGAWFTRVVDNLGGNGLIDGGIRAILSDSDVAREPFYVLLLGTDGRPGEEVYRSDSIILARIDPTEKKASLISIPRDTMVVYNGETMKINATHAAGGPEGVVQAVNDLCFNGEQKISHYAEINFEGMEDLIDAVGGIDLEATEEVDDPEHLDIKIEKGFQHMDGATALTYARCRYTYVDGDFTRMRHQRQVLSALAKKILNDLDPATIMGTVEELSKVVITTLGVQDIVSVANAMRGMDVENDMYVANVPSYADETTCVNGVSYVFVYEDKLAEMMQRLDAGENPEGPQTMGEDTSGASTAGDIMTDSSSETDGEGVE</sequence>
<dbReference type="AlphaFoldDB" id="B6GDA3"/>
<accession>B6GDA3</accession>
<dbReference type="eggNOG" id="COG1316">
    <property type="taxonomic scope" value="Bacteria"/>
</dbReference>
<dbReference type="Proteomes" id="UP000003560">
    <property type="component" value="Unassembled WGS sequence"/>
</dbReference>
<dbReference type="Pfam" id="PF03816">
    <property type="entry name" value="LytR_cpsA_psr"/>
    <property type="match status" value="1"/>
</dbReference>